<name>A0ABR4BMR2_9LECA</name>
<dbReference type="SUPFAM" id="SSF57850">
    <property type="entry name" value="RING/U-box"/>
    <property type="match status" value="1"/>
</dbReference>
<dbReference type="Proteomes" id="UP001590951">
    <property type="component" value="Unassembled WGS sequence"/>
</dbReference>
<evidence type="ECO:0000313" key="1">
    <source>
        <dbReference type="EMBL" id="KAL2059075.1"/>
    </source>
</evidence>
<sequence length="154" mass="17639">MLYGFPPDKLSVMITSRPIDEESRCRHLITCKICERNISKKYFHCTKCKRGDFKLCQSSGDNDSYCNDRSHKLQVSYAETVKTVDPSDDEVKRYIDQEMDAELDMANKNLEHPFTANALDSHCAIHILNSDSSRESPPSSCQPQMECFCLLFSI</sequence>
<evidence type="ECO:0000313" key="2">
    <source>
        <dbReference type="Proteomes" id="UP001590951"/>
    </source>
</evidence>
<comment type="caution">
    <text evidence="1">The sequence shown here is derived from an EMBL/GenBank/DDBJ whole genome shotgun (WGS) entry which is preliminary data.</text>
</comment>
<protein>
    <submittedName>
        <fullName evidence="1">Uncharacterized protein</fullName>
    </submittedName>
</protein>
<dbReference type="EMBL" id="JBHFEH010000001">
    <property type="protein sequence ID" value="KAL2059075.1"/>
    <property type="molecule type" value="Genomic_DNA"/>
</dbReference>
<proteinExistence type="predicted"/>
<reference evidence="1 2" key="1">
    <citation type="submission" date="2024-09" db="EMBL/GenBank/DDBJ databases">
        <title>Rethinking Asexuality: The Enigmatic Case of Functional Sexual Genes in Lepraria (Stereocaulaceae).</title>
        <authorList>
            <person name="Doellman M."/>
            <person name="Sun Y."/>
            <person name="Barcenas-Pena A."/>
            <person name="Lumbsch H.T."/>
            <person name="Grewe F."/>
        </authorList>
    </citation>
    <scope>NUCLEOTIDE SEQUENCE [LARGE SCALE GENOMIC DNA]</scope>
    <source>
        <strain evidence="1 2">Grewe 0041</strain>
    </source>
</reference>
<accession>A0ABR4BMR2</accession>
<keyword evidence="2" id="KW-1185">Reference proteome</keyword>
<organism evidence="1 2">
    <name type="scientific">Lepraria finkii</name>
    <dbReference type="NCBI Taxonomy" id="1340010"/>
    <lineage>
        <taxon>Eukaryota</taxon>
        <taxon>Fungi</taxon>
        <taxon>Dikarya</taxon>
        <taxon>Ascomycota</taxon>
        <taxon>Pezizomycotina</taxon>
        <taxon>Lecanoromycetes</taxon>
        <taxon>OSLEUM clade</taxon>
        <taxon>Lecanoromycetidae</taxon>
        <taxon>Lecanorales</taxon>
        <taxon>Lecanorineae</taxon>
        <taxon>Stereocaulaceae</taxon>
        <taxon>Lepraria</taxon>
    </lineage>
</organism>
<gene>
    <name evidence="1" type="ORF">ABVK25_000367</name>
</gene>